<proteinExistence type="predicted"/>
<dbReference type="AlphaFoldDB" id="A0A9N9UZI2"/>
<dbReference type="PROSITE" id="PS51257">
    <property type="entry name" value="PROKAR_LIPOPROTEIN"/>
    <property type="match status" value="1"/>
</dbReference>
<organism evidence="1 2">
    <name type="scientific">Clonostachys byssicola</name>
    <dbReference type="NCBI Taxonomy" id="160290"/>
    <lineage>
        <taxon>Eukaryota</taxon>
        <taxon>Fungi</taxon>
        <taxon>Dikarya</taxon>
        <taxon>Ascomycota</taxon>
        <taxon>Pezizomycotina</taxon>
        <taxon>Sordariomycetes</taxon>
        <taxon>Hypocreomycetidae</taxon>
        <taxon>Hypocreales</taxon>
        <taxon>Bionectriaceae</taxon>
        <taxon>Clonostachys</taxon>
    </lineage>
</organism>
<comment type="caution">
    <text evidence="1">The sequence shown here is derived from an EMBL/GenBank/DDBJ whole genome shotgun (WGS) entry which is preliminary data.</text>
</comment>
<accession>A0A9N9UZI2</accession>
<evidence type="ECO:0000313" key="2">
    <source>
        <dbReference type="Proteomes" id="UP000754883"/>
    </source>
</evidence>
<dbReference type="Proteomes" id="UP000754883">
    <property type="component" value="Unassembled WGS sequence"/>
</dbReference>
<name>A0A9N9UZI2_9HYPO</name>
<reference evidence="2" key="1">
    <citation type="submission" date="2019-06" db="EMBL/GenBank/DDBJ databases">
        <authorList>
            <person name="Broberg M."/>
        </authorList>
    </citation>
    <scope>NUCLEOTIDE SEQUENCE [LARGE SCALE GENOMIC DNA]</scope>
</reference>
<evidence type="ECO:0000313" key="1">
    <source>
        <dbReference type="EMBL" id="CAH0002384.1"/>
    </source>
</evidence>
<dbReference type="OrthoDB" id="3535423at2759"/>
<reference evidence="1 2" key="2">
    <citation type="submission" date="2021-10" db="EMBL/GenBank/DDBJ databases">
        <authorList>
            <person name="Piombo E."/>
        </authorList>
    </citation>
    <scope>NUCLEOTIDE SEQUENCE [LARGE SCALE GENOMIC DNA]</scope>
</reference>
<gene>
    <name evidence="1" type="ORF">CBYS24578_00001987</name>
</gene>
<sequence length="244" mass="27024">MAKQDGVHGMFTVTSGCVCFGSLHNIWGGSLAPVQPFCQVKPQSSGTVLAHEFKHNIAAVNGTWNVFQLKDLRSGQASGWFACHINVDPGREIEKILTISGSPYEDNHGSTMNNDTTFDNGVFVINRYDWGYYAHEFLEEIGEGVSEGDADVLADSNSAGLADYAQAQAKVQEWRQCKPSRRRISDGGVWMYSPDAEYMFGRFGFNEARTGAHSFLFFSTNTEFSHTVIAGRSETLRQEDNLNI</sequence>
<dbReference type="EMBL" id="CABFNO020001560">
    <property type="protein sequence ID" value="CAH0002384.1"/>
    <property type="molecule type" value="Genomic_DNA"/>
</dbReference>
<keyword evidence="2" id="KW-1185">Reference proteome</keyword>
<protein>
    <submittedName>
        <fullName evidence="1">Uncharacterized protein</fullName>
    </submittedName>
</protein>